<keyword evidence="1" id="KW-0624">Polysaccharide degradation</keyword>
<dbReference type="AlphaFoldDB" id="A0A0C9UQR8"/>
<gene>
    <name evidence="3" type="ORF">M422DRAFT_271155</name>
</gene>
<proteinExistence type="predicted"/>
<keyword evidence="1" id="KW-0964">Secreted</keyword>
<accession>A0A0C9UQR8</accession>
<comment type="domain">
    <text evidence="1">Has a modular structure: an endo-beta-1,4-glucanase catalytic module at the N-terminus, a linker rich in serines and threonines, and a C-terminal carbohydrate-binding module (CBM).</text>
</comment>
<dbReference type="GO" id="GO:0004497">
    <property type="term" value="F:monooxygenase activity"/>
    <property type="evidence" value="ECO:0007669"/>
    <property type="project" value="UniProtKB-KW"/>
</dbReference>
<organism evidence="3 4">
    <name type="scientific">Sphaerobolus stellatus (strain SS14)</name>
    <dbReference type="NCBI Taxonomy" id="990650"/>
    <lineage>
        <taxon>Eukaryota</taxon>
        <taxon>Fungi</taxon>
        <taxon>Dikarya</taxon>
        <taxon>Basidiomycota</taxon>
        <taxon>Agaricomycotina</taxon>
        <taxon>Agaricomycetes</taxon>
        <taxon>Phallomycetidae</taxon>
        <taxon>Geastrales</taxon>
        <taxon>Sphaerobolaceae</taxon>
        <taxon>Sphaerobolus</taxon>
    </lineage>
</organism>
<protein>
    <recommendedName>
        <fullName evidence="1">AA9 family lytic polysaccharide monooxygenase</fullName>
        <ecNumber evidence="1">1.14.99.56</ecNumber>
    </recommendedName>
    <alternativeName>
        <fullName evidence="1">Endo-beta-1,4-glucanase</fullName>
    </alternativeName>
    <alternativeName>
        <fullName evidence="1">Glycosyl hydrolase 61 family protein</fullName>
    </alternativeName>
</protein>
<feature type="domain" description="Auxiliary Activity family 9 catalytic" evidence="2">
    <location>
        <begin position="8"/>
        <end position="68"/>
    </location>
</feature>
<dbReference type="Proteomes" id="UP000054279">
    <property type="component" value="Unassembled WGS sequence"/>
</dbReference>
<name>A0A0C9UQR8_SPHS4</name>
<evidence type="ECO:0000313" key="3">
    <source>
        <dbReference type="EMBL" id="KIJ27670.1"/>
    </source>
</evidence>
<keyword evidence="1" id="KW-0136">Cellulose degradation</keyword>
<keyword evidence="4" id="KW-1185">Reference proteome</keyword>
<keyword evidence="1" id="KW-1015">Disulfide bond</keyword>
<comment type="subcellular location">
    <subcellularLocation>
        <location evidence="1">Secreted</location>
    </subcellularLocation>
</comment>
<keyword evidence="3" id="KW-0560">Oxidoreductase</keyword>
<dbReference type="EC" id="1.14.99.56" evidence="1"/>
<dbReference type="InterPro" id="IPR005103">
    <property type="entry name" value="AA9_LPMO"/>
</dbReference>
<evidence type="ECO:0000259" key="2">
    <source>
        <dbReference type="Pfam" id="PF03443"/>
    </source>
</evidence>
<keyword evidence="3" id="KW-0503">Monooxygenase</keyword>
<comment type="function">
    <text evidence="1">Lytic polysaccharide monooxygenase (LMPO) that depolymerizes crystalline and amorphous polysaccharides via the oxidation of scissile alpha- or beta-(1-4)-glycosidic bonds, yielding C1 and/or C4 oxidation products. Catalysis by LPMOs requires the reduction of the active-site copper from Cu(II) to Cu(I) by a reducing agent and H(2)O(2) or O(2) as a cosubstrate.</text>
</comment>
<dbReference type="HOGENOM" id="CLU_2759444_0_0_1"/>
<reference evidence="3 4" key="1">
    <citation type="submission" date="2014-06" db="EMBL/GenBank/DDBJ databases">
        <title>Evolutionary Origins and Diversification of the Mycorrhizal Mutualists.</title>
        <authorList>
            <consortium name="DOE Joint Genome Institute"/>
            <consortium name="Mycorrhizal Genomics Consortium"/>
            <person name="Kohler A."/>
            <person name="Kuo A."/>
            <person name="Nagy L.G."/>
            <person name="Floudas D."/>
            <person name="Copeland A."/>
            <person name="Barry K.W."/>
            <person name="Cichocki N."/>
            <person name="Veneault-Fourrey C."/>
            <person name="LaButti K."/>
            <person name="Lindquist E.A."/>
            <person name="Lipzen A."/>
            <person name="Lundell T."/>
            <person name="Morin E."/>
            <person name="Murat C."/>
            <person name="Riley R."/>
            <person name="Ohm R."/>
            <person name="Sun H."/>
            <person name="Tunlid A."/>
            <person name="Henrissat B."/>
            <person name="Grigoriev I.V."/>
            <person name="Hibbett D.S."/>
            <person name="Martin F."/>
        </authorList>
    </citation>
    <scope>NUCLEOTIDE SEQUENCE [LARGE SCALE GENOMIC DNA]</scope>
    <source>
        <strain evidence="3 4">SS14</strain>
    </source>
</reference>
<dbReference type="EMBL" id="KN837328">
    <property type="protein sequence ID" value="KIJ27670.1"/>
    <property type="molecule type" value="Genomic_DNA"/>
</dbReference>
<dbReference type="GO" id="GO:0005576">
    <property type="term" value="C:extracellular region"/>
    <property type="evidence" value="ECO:0007669"/>
    <property type="project" value="UniProtKB-SubCell"/>
</dbReference>
<dbReference type="GO" id="GO:0008810">
    <property type="term" value="F:cellulase activity"/>
    <property type="evidence" value="ECO:0007669"/>
    <property type="project" value="UniProtKB-UniRule"/>
</dbReference>
<comment type="catalytic activity">
    <reaction evidence="1">
        <text>[(1-&gt;4)-beta-D-glucosyl]n+m + reduced acceptor + O2 = 4-dehydro-beta-D-glucosyl-[(1-&gt;4)-beta-D-glucosyl]n-1 + [(1-&gt;4)-beta-D-glucosyl]m + acceptor + H2O.</text>
        <dbReference type="EC" id="1.14.99.56"/>
    </reaction>
</comment>
<dbReference type="GO" id="GO:0030248">
    <property type="term" value="F:cellulose binding"/>
    <property type="evidence" value="ECO:0007669"/>
    <property type="project" value="UniProtKB-UniRule"/>
</dbReference>
<sequence length="70" mass="7691">MLTNEQVINIYMVKTPSNVAAWDGSSDEWFKVHKVPTITNGSSSLSFPTQGINPVIIPLNLPDGQYLVCL</sequence>
<dbReference type="GO" id="GO:0030245">
    <property type="term" value="P:cellulose catabolic process"/>
    <property type="evidence" value="ECO:0007669"/>
    <property type="project" value="UniProtKB-UniRule"/>
</dbReference>
<dbReference type="Gene3D" id="2.70.50.70">
    <property type="match status" value="1"/>
</dbReference>
<keyword evidence="1" id="KW-0119">Carbohydrate metabolism</keyword>
<dbReference type="Pfam" id="PF03443">
    <property type="entry name" value="AA9"/>
    <property type="match status" value="1"/>
</dbReference>
<evidence type="ECO:0000256" key="1">
    <source>
        <dbReference type="RuleBase" id="RU368122"/>
    </source>
</evidence>
<evidence type="ECO:0000313" key="4">
    <source>
        <dbReference type="Proteomes" id="UP000054279"/>
    </source>
</evidence>